<proteinExistence type="predicted"/>
<dbReference type="Proteomes" id="UP001597237">
    <property type="component" value="Unassembled WGS sequence"/>
</dbReference>
<feature type="DNA-binding region" description="H-T-H motif" evidence="2">
    <location>
        <begin position="36"/>
        <end position="55"/>
    </location>
</feature>
<dbReference type="InterPro" id="IPR036271">
    <property type="entry name" value="Tet_transcr_reg_TetR-rel_C_sf"/>
</dbReference>
<organism evidence="4 5">
    <name type="scientific">Phenylobacterium terrae</name>
    <dbReference type="NCBI Taxonomy" id="2665495"/>
    <lineage>
        <taxon>Bacteria</taxon>
        <taxon>Pseudomonadati</taxon>
        <taxon>Pseudomonadota</taxon>
        <taxon>Alphaproteobacteria</taxon>
        <taxon>Caulobacterales</taxon>
        <taxon>Caulobacteraceae</taxon>
        <taxon>Phenylobacterium</taxon>
    </lineage>
</organism>
<dbReference type="PROSITE" id="PS50977">
    <property type="entry name" value="HTH_TETR_2"/>
    <property type="match status" value="1"/>
</dbReference>
<name>A0ABW4N0V3_9CAUL</name>
<evidence type="ECO:0000259" key="3">
    <source>
        <dbReference type="PROSITE" id="PS50977"/>
    </source>
</evidence>
<evidence type="ECO:0000256" key="2">
    <source>
        <dbReference type="PROSITE-ProRule" id="PRU00335"/>
    </source>
</evidence>
<sequence>MIPPGVLRARNAMVTRQAILDCARVRLREEGYDAASLREIAACAGVDAALVSRYFGSKEDLLVEVLQTGRPPVELFTGPREGFGERVADLLVCTPPDDSKLDCLIIILRSLSSQAAAEAIRQSSRANFYAPFVEWLGGGPEAEVKAALLAAIMKGVTLSRFMDEGFGFSEGETTCFRDRLAETLQRVVDGG</sequence>
<keyword evidence="5" id="KW-1185">Reference proteome</keyword>
<dbReference type="PRINTS" id="PR00455">
    <property type="entry name" value="HTHTETR"/>
</dbReference>
<evidence type="ECO:0000256" key="1">
    <source>
        <dbReference type="ARBA" id="ARBA00023125"/>
    </source>
</evidence>
<dbReference type="RefSeq" id="WP_377284000.1">
    <property type="nucleotide sequence ID" value="NZ_JBHRSI010000010.1"/>
</dbReference>
<gene>
    <name evidence="4" type="ORF">ACFSC0_08640</name>
</gene>
<dbReference type="Pfam" id="PF00440">
    <property type="entry name" value="TetR_N"/>
    <property type="match status" value="1"/>
</dbReference>
<protein>
    <submittedName>
        <fullName evidence="4">TetR family transcriptional regulator</fullName>
    </submittedName>
</protein>
<dbReference type="Gene3D" id="1.10.357.10">
    <property type="entry name" value="Tetracycline Repressor, domain 2"/>
    <property type="match status" value="1"/>
</dbReference>
<keyword evidence="1 2" id="KW-0238">DNA-binding</keyword>
<accession>A0ABW4N0V3</accession>
<evidence type="ECO:0000313" key="4">
    <source>
        <dbReference type="EMBL" id="MFD1783457.1"/>
    </source>
</evidence>
<dbReference type="SUPFAM" id="SSF46689">
    <property type="entry name" value="Homeodomain-like"/>
    <property type="match status" value="1"/>
</dbReference>
<dbReference type="Pfam" id="PF17920">
    <property type="entry name" value="TetR_C_16"/>
    <property type="match status" value="1"/>
</dbReference>
<dbReference type="InterPro" id="IPR041678">
    <property type="entry name" value="TetR_C_16"/>
</dbReference>
<reference evidence="5" key="1">
    <citation type="journal article" date="2019" name="Int. J. Syst. Evol. Microbiol.">
        <title>The Global Catalogue of Microorganisms (GCM) 10K type strain sequencing project: providing services to taxonomists for standard genome sequencing and annotation.</title>
        <authorList>
            <consortium name="The Broad Institute Genomics Platform"/>
            <consortium name="The Broad Institute Genome Sequencing Center for Infectious Disease"/>
            <person name="Wu L."/>
            <person name="Ma J."/>
        </authorList>
    </citation>
    <scope>NUCLEOTIDE SEQUENCE [LARGE SCALE GENOMIC DNA]</scope>
    <source>
        <strain evidence="5">DFY28</strain>
    </source>
</reference>
<evidence type="ECO:0000313" key="5">
    <source>
        <dbReference type="Proteomes" id="UP001597237"/>
    </source>
</evidence>
<dbReference type="InterPro" id="IPR050109">
    <property type="entry name" value="HTH-type_TetR-like_transc_reg"/>
</dbReference>
<comment type="caution">
    <text evidence="4">The sequence shown here is derived from an EMBL/GenBank/DDBJ whole genome shotgun (WGS) entry which is preliminary data.</text>
</comment>
<dbReference type="PANTHER" id="PTHR30055:SF235">
    <property type="entry name" value="TRANSCRIPTIONAL REGULATORY PROTEIN"/>
    <property type="match status" value="1"/>
</dbReference>
<dbReference type="EMBL" id="JBHUEY010000001">
    <property type="protein sequence ID" value="MFD1783457.1"/>
    <property type="molecule type" value="Genomic_DNA"/>
</dbReference>
<dbReference type="InterPro" id="IPR001647">
    <property type="entry name" value="HTH_TetR"/>
</dbReference>
<feature type="domain" description="HTH tetR-type" evidence="3">
    <location>
        <begin position="13"/>
        <end position="73"/>
    </location>
</feature>
<dbReference type="PANTHER" id="PTHR30055">
    <property type="entry name" value="HTH-TYPE TRANSCRIPTIONAL REGULATOR RUTR"/>
    <property type="match status" value="1"/>
</dbReference>
<dbReference type="InterPro" id="IPR009057">
    <property type="entry name" value="Homeodomain-like_sf"/>
</dbReference>
<dbReference type="SUPFAM" id="SSF48498">
    <property type="entry name" value="Tetracyclin repressor-like, C-terminal domain"/>
    <property type="match status" value="1"/>
</dbReference>